<feature type="domain" description="Alginate lyase" evidence="3">
    <location>
        <begin position="181"/>
        <end position="289"/>
    </location>
</feature>
<dbReference type="Gene3D" id="1.50.10.100">
    <property type="entry name" value="Chondroitin AC/alginate lyase"/>
    <property type="match status" value="1"/>
</dbReference>
<evidence type="ECO:0000256" key="2">
    <source>
        <dbReference type="ARBA" id="ARBA00023239"/>
    </source>
</evidence>
<dbReference type="GO" id="GO:0042597">
    <property type="term" value="C:periplasmic space"/>
    <property type="evidence" value="ECO:0007669"/>
    <property type="project" value="InterPro"/>
</dbReference>
<reference evidence="4 5" key="1">
    <citation type="submission" date="2017-12" db="EMBL/GenBank/DDBJ databases">
        <title>Comparative genomics of Botrytis spp.</title>
        <authorList>
            <person name="Valero-Jimenez C.A."/>
            <person name="Tapia P."/>
            <person name="Veloso J."/>
            <person name="Silva-Moreno E."/>
            <person name="Staats M."/>
            <person name="Valdes J.H."/>
            <person name="Van Kan J.A.L."/>
        </authorList>
    </citation>
    <scope>NUCLEOTIDE SEQUENCE [LARGE SCALE GENOMIC DNA]</scope>
    <source>
        <strain evidence="4 5">MUCL11595</strain>
    </source>
</reference>
<evidence type="ECO:0000313" key="5">
    <source>
        <dbReference type="Proteomes" id="UP000297527"/>
    </source>
</evidence>
<evidence type="ECO:0000313" key="4">
    <source>
        <dbReference type="EMBL" id="TGO52964.1"/>
    </source>
</evidence>
<dbReference type="InterPro" id="IPR008397">
    <property type="entry name" value="Alginate_lyase_dom"/>
</dbReference>
<comment type="caution">
    <text evidence="4">The sequence shown here is derived from an EMBL/GenBank/DDBJ whole genome shotgun (WGS) entry which is preliminary data.</text>
</comment>
<dbReference type="AlphaFoldDB" id="A0A4Z1HW08"/>
<dbReference type="EMBL" id="PQXN01000132">
    <property type="protein sequence ID" value="TGO52964.1"/>
    <property type="molecule type" value="Genomic_DNA"/>
</dbReference>
<accession>A0A4Z1HW08</accession>
<dbReference type="SUPFAM" id="SSF48230">
    <property type="entry name" value="Chondroitin AC/alginate lyase"/>
    <property type="match status" value="1"/>
</dbReference>
<evidence type="ECO:0000256" key="1">
    <source>
        <dbReference type="ARBA" id="ARBA00022729"/>
    </source>
</evidence>
<name>A0A4Z1HW08_9HELO</name>
<organism evidence="4 5">
    <name type="scientific">Botryotinia convoluta</name>
    <dbReference type="NCBI Taxonomy" id="54673"/>
    <lineage>
        <taxon>Eukaryota</taxon>
        <taxon>Fungi</taxon>
        <taxon>Dikarya</taxon>
        <taxon>Ascomycota</taxon>
        <taxon>Pezizomycotina</taxon>
        <taxon>Leotiomycetes</taxon>
        <taxon>Helotiales</taxon>
        <taxon>Sclerotiniaceae</taxon>
        <taxon>Botryotinia</taxon>
    </lineage>
</organism>
<dbReference type="GO" id="GO:0016829">
    <property type="term" value="F:lyase activity"/>
    <property type="evidence" value="ECO:0007669"/>
    <property type="project" value="UniProtKB-KW"/>
</dbReference>
<keyword evidence="1" id="KW-0732">Signal</keyword>
<keyword evidence="2" id="KW-0456">Lyase</keyword>
<sequence length="375" mass="41703">MLGTCARSIGRDRNSDGLLERDDKIQLFVHPGALHTAEDLNRIKAHVEKQEEPWYTAWKHLETGKLAQTTWVSTPQEILVRGSNDLYAENYPHAYRDAHSAYQLSLRWIFSGNSSYADAAVATLNGWSETLTGIWGNEDMALAAGLYGYQFTNAGNSCDHTQAVNRDFLDNHHDKPDFYYANWDLCNIASLMAIGIFNGNATMYNYAVNYFKYGLPDAAVANGAIPFSPSQITPRRGQEAGRDQVHTLLDFSLLGVIGQQGHNQNVDLYATFGNQILNGAEYAAKYNTNNTIPYTLYTSWEGVLPVVANKFRFDVRPGFEAIYSHYADIKGLNASWSKTYRDYVNKNLTANIEGGGGGYDALGHGTLMYRLGKSG</sequence>
<gene>
    <name evidence="4" type="ORF">BCON_0132g00310</name>
</gene>
<dbReference type="InterPro" id="IPR008929">
    <property type="entry name" value="Chondroitin_lyas"/>
</dbReference>
<protein>
    <recommendedName>
        <fullName evidence="3">Alginate lyase domain-containing protein</fullName>
    </recommendedName>
</protein>
<keyword evidence="5" id="KW-1185">Reference proteome</keyword>
<dbReference type="Proteomes" id="UP000297527">
    <property type="component" value="Unassembled WGS sequence"/>
</dbReference>
<dbReference type="OrthoDB" id="5302720at2759"/>
<dbReference type="Pfam" id="PF05426">
    <property type="entry name" value="Alginate_lyase"/>
    <property type="match status" value="1"/>
</dbReference>
<evidence type="ECO:0000259" key="3">
    <source>
        <dbReference type="Pfam" id="PF05426"/>
    </source>
</evidence>
<proteinExistence type="predicted"/>